<evidence type="ECO:0000256" key="1">
    <source>
        <dbReference type="ARBA" id="ARBA00000085"/>
    </source>
</evidence>
<dbReference type="EMBL" id="JACHNE010000001">
    <property type="protein sequence ID" value="MBB5799397.1"/>
    <property type="molecule type" value="Genomic_DNA"/>
</dbReference>
<keyword evidence="4 7" id="KW-0418">Kinase</keyword>
<evidence type="ECO:0000256" key="3">
    <source>
        <dbReference type="ARBA" id="ARBA00022679"/>
    </source>
</evidence>
<keyword evidence="8" id="KW-1185">Reference proteome</keyword>
<dbReference type="AlphaFoldDB" id="A0A7W9HBU4"/>
<protein>
    <recommendedName>
        <fullName evidence="2">histidine kinase</fullName>
        <ecNumber evidence="2">2.7.13.3</ecNumber>
    </recommendedName>
</protein>
<sequence>MTDDRSPRGDLAALPELVEGFRGPVGPKTALRHDPSVPDDLPHEVQAAAYRVVQEALTNVRRHAADATEVTVGLSYDGRVLEVTVRDDGRGVTRLPKAARGGGFGLVGLTERVTALGGKLRTGPRSDRQGWEVIATLPTERGRRDRPGGLGPTP</sequence>
<dbReference type="InterPro" id="IPR003594">
    <property type="entry name" value="HATPase_dom"/>
</dbReference>
<evidence type="ECO:0000313" key="7">
    <source>
        <dbReference type="EMBL" id="MBB5799397.1"/>
    </source>
</evidence>
<evidence type="ECO:0000259" key="6">
    <source>
        <dbReference type="SMART" id="SM00387"/>
    </source>
</evidence>
<comment type="caution">
    <text evidence="7">The sequence shown here is derived from an EMBL/GenBank/DDBJ whole genome shotgun (WGS) entry which is preliminary data.</text>
</comment>
<reference evidence="7 8" key="1">
    <citation type="submission" date="2020-08" db="EMBL/GenBank/DDBJ databases">
        <title>Sequencing the genomes of 1000 actinobacteria strains.</title>
        <authorList>
            <person name="Klenk H.-P."/>
        </authorList>
    </citation>
    <scope>NUCLEOTIDE SEQUENCE [LARGE SCALE GENOMIC DNA]</scope>
    <source>
        <strain evidence="7 8">DSM 40084</strain>
    </source>
</reference>
<evidence type="ECO:0000256" key="5">
    <source>
        <dbReference type="ARBA" id="ARBA00023012"/>
    </source>
</evidence>
<evidence type="ECO:0000313" key="8">
    <source>
        <dbReference type="Proteomes" id="UP000590647"/>
    </source>
</evidence>
<feature type="domain" description="Histidine kinase/HSP90-like ATPase" evidence="6">
    <location>
        <begin position="44"/>
        <end position="141"/>
    </location>
</feature>
<dbReference type="SMART" id="SM00387">
    <property type="entry name" value="HATPase_c"/>
    <property type="match status" value="1"/>
</dbReference>
<dbReference type="Gene3D" id="3.30.565.10">
    <property type="entry name" value="Histidine kinase-like ATPase, C-terminal domain"/>
    <property type="match status" value="1"/>
</dbReference>
<keyword evidence="3" id="KW-0808">Transferase</keyword>
<dbReference type="Proteomes" id="UP000590647">
    <property type="component" value="Unassembled WGS sequence"/>
</dbReference>
<dbReference type="Pfam" id="PF02518">
    <property type="entry name" value="HATPase_c"/>
    <property type="match status" value="1"/>
</dbReference>
<evidence type="ECO:0000256" key="2">
    <source>
        <dbReference type="ARBA" id="ARBA00012438"/>
    </source>
</evidence>
<dbReference type="InterPro" id="IPR050482">
    <property type="entry name" value="Sensor_HK_TwoCompSys"/>
</dbReference>
<name>A0A7W9HBU4_9ACTN</name>
<accession>A0A7W9HBU4</accession>
<dbReference type="InterPro" id="IPR036890">
    <property type="entry name" value="HATPase_C_sf"/>
</dbReference>
<comment type="catalytic activity">
    <reaction evidence="1">
        <text>ATP + protein L-histidine = ADP + protein N-phospho-L-histidine.</text>
        <dbReference type="EC" id="2.7.13.3"/>
    </reaction>
</comment>
<keyword evidence="5" id="KW-0902">Two-component regulatory system</keyword>
<dbReference type="RefSeq" id="WP_184991692.1">
    <property type="nucleotide sequence ID" value="NZ_JACHNE010000001.1"/>
</dbReference>
<dbReference type="CDD" id="cd16917">
    <property type="entry name" value="HATPase_UhpB-NarQ-NarX-like"/>
    <property type="match status" value="1"/>
</dbReference>
<dbReference type="PANTHER" id="PTHR24421">
    <property type="entry name" value="NITRATE/NITRITE SENSOR PROTEIN NARX-RELATED"/>
    <property type="match status" value="1"/>
</dbReference>
<dbReference type="GO" id="GO:0004673">
    <property type="term" value="F:protein histidine kinase activity"/>
    <property type="evidence" value="ECO:0007669"/>
    <property type="project" value="UniProtKB-EC"/>
</dbReference>
<dbReference type="SUPFAM" id="SSF55874">
    <property type="entry name" value="ATPase domain of HSP90 chaperone/DNA topoisomerase II/histidine kinase"/>
    <property type="match status" value="1"/>
</dbReference>
<proteinExistence type="predicted"/>
<dbReference type="EC" id="2.7.13.3" evidence="2"/>
<evidence type="ECO:0000256" key="4">
    <source>
        <dbReference type="ARBA" id="ARBA00022777"/>
    </source>
</evidence>
<dbReference type="PANTHER" id="PTHR24421:SF10">
    <property type="entry name" value="NITRATE_NITRITE SENSOR PROTEIN NARQ"/>
    <property type="match status" value="1"/>
</dbReference>
<organism evidence="7 8">
    <name type="scientific">Streptomyces caelestis</name>
    <dbReference type="NCBI Taxonomy" id="36816"/>
    <lineage>
        <taxon>Bacteria</taxon>
        <taxon>Bacillati</taxon>
        <taxon>Actinomycetota</taxon>
        <taxon>Actinomycetes</taxon>
        <taxon>Kitasatosporales</taxon>
        <taxon>Streptomycetaceae</taxon>
        <taxon>Streptomyces</taxon>
    </lineage>
</organism>
<dbReference type="GO" id="GO:0000160">
    <property type="term" value="P:phosphorelay signal transduction system"/>
    <property type="evidence" value="ECO:0007669"/>
    <property type="project" value="UniProtKB-KW"/>
</dbReference>
<gene>
    <name evidence="7" type="ORF">HDA41_007361</name>
</gene>